<feature type="transmembrane region" description="Helical" evidence="6">
    <location>
        <begin position="186"/>
        <end position="211"/>
    </location>
</feature>
<feature type="transmembrane region" description="Helical" evidence="6">
    <location>
        <begin position="100"/>
        <end position="129"/>
    </location>
</feature>
<dbReference type="AlphaFoldDB" id="A0AAV9JGY1"/>
<name>A0AAV9JGY1_9PEZI</name>
<evidence type="ECO:0000313" key="9">
    <source>
        <dbReference type="Proteomes" id="UP001324427"/>
    </source>
</evidence>
<dbReference type="GO" id="GO:0005783">
    <property type="term" value="C:endoplasmic reticulum"/>
    <property type="evidence" value="ECO:0007669"/>
    <property type="project" value="TreeGrafter"/>
</dbReference>
<dbReference type="EMBL" id="JAVFHQ010000024">
    <property type="protein sequence ID" value="KAK4544617.1"/>
    <property type="molecule type" value="Genomic_DNA"/>
</dbReference>
<keyword evidence="3 6" id="KW-0812">Transmembrane</keyword>
<keyword evidence="4 6" id="KW-1133">Transmembrane helix</keyword>
<dbReference type="Pfam" id="PF03661">
    <property type="entry name" value="TMEM33_Pom33"/>
    <property type="match status" value="1"/>
</dbReference>
<evidence type="ECO:0000256" key="4">
    <source>
        <dbReference type="ARBA" id="ARBA00022989"/>
    </source>
</evidence>
<dbReference type="InterPro" id="IPR011333">
    <property type="entry name" value="SKP1/BTB/POZ_sf"/>
</dbReference>
<comment type="similarity">
    <text evidence="2">Belongs to the PER33/POM33 family.</text>
</comment>
<dbReference type="GO" id="GO:0016020">
    <property type="term" value="C:membrane"/>
    <property type="evidence" value="ECO:0007669"/>
    <property type="project" value="UniProtKB-SubCell"/>
</dbReference>
<evidence type="ECO:0000259" key="7">
    <source>
        <dbReference type="PROSITE" id="PS50097"/>
    </source>
</evidence>
<feature type="transmembrane region" description="Helical" evidence="6">
    <location>
        <begin position="26"/>
        <end position="46"/>
    </location>
</feature>
<evidence type="ECO:0000256" key="5">
    <source>
        <dbReference type="ARBA" id="ARBA00023136"/>
    </source>
</evidence>
<reference evidence="8 9" key="1">
    <citation type="submission" date="2021-11" db="EMBL/GenBank/DDBJ databases">
        <title>Black yeast isolated from Biological Soil Crust.</title>
        <authorList>
            <person name="Kurbessoian T."/>
        </authorList>
    </citation>
    <scope>NUCLEOTIDE SEQUENCE [LARGE SCALE GENOMIC DNA]</scope>
    <source>
        <strain evidence="8 9">CCFEE 5522</strain>
    </source>
</reference>
<dbReference type="SMART" id="SM00225">
    <property type="entry name" value="BTB"/>
    <property type="match status" value="1"/>
</dbReference>
<feature type="domain" description="BTB" evidence="7">
    <location>
        <begin position="290"/>
        <end position="357"/>
    </location>
</feature>
<dbReference type="PROSITE" id="PS50097">
    <property type="entry name" value="BTB"/>
    <property type="match status" value="1"/>
</dbReference>
<protein>
    <recommendedName>
        <fullName evidence="7">BTB domain-containing protein</fullName>
    </recommendedName>
</protein>
<evidence type="ECO:0000256" key="6">
    <source>
        <dbReference type="SAM" id="Phobius"/>
    </source>
</evidence>
<proteinExistence type="inferred from homology"/>
<evidence type="ECO:0000256" key="2">
    <source>
        <dbReference type="ARBA" id="ARBA00007322"/>
    </source>
</evidence>
<dbReference type="SUPFAM" id="SSF54695">
    <property type="entry name" value="POZ domain"/>
    <property type="match status" value="1"/>
</dbReference>
<feature type="transmembrane region" description="Helical" evidence="6">
    <location>
        <begin position="58"/>
        <end position="79"/>
    </location>
</feature>
<evidence type="ECO:0000256" key="1">
    <source>
        <dbReference type="ARBA" id="ARBA00004141"/>
    </source>
</evidence>
<keyword evidence="5 6" id="KW-0472">Membrane</keyword>
<organism evidence="8 9">
    <name type="scientific">Oleoguttula mirabilis</name>
    <dbReference type="NCBI Taxonomy" id="1507867"/>
    <lineage>
        <taxon>Eukaryota</taxon>
        <taxon>Fungi</taxon>
        <taxon>Dikarya</taxon>
        <taxon>Ascomycota</taxon>
        <taxon>Pezizomycotina</taxon>
        <taxon>Dothideomycetes</taxon>
        <taxon>Dothideomycetidae</taxon>
        <taxon>Mycosphaerellales</taxon>
        <taxon>Teratosphaeriaceae</taxon>
        <taxon>Oleoguttula</taxon>
    </lineage>
</organism>
<dbReference type="PANTHER" id="PTHR12703:SF4">
    <property type="entry name" value="TRANSMEMBRANE PROTEIN 33"/>
    <property type="match status" value="1"/>
</dbReference>
<dbReference type="PANTHER" id="PTHR12703">
    <property type="entry name" value="TRANSMEMBRANE PROTEIN 33"/>
    <property type="match status" value="1"/>
</dbReference>
<dbReference type="InterPro" id="IPR005344">
    <property type="entry name" value="TMEM33/Pom33"/>
</dbReference>
<dbReference type="InterPro" id="IPR051645">
    <property type="entry name" value="PER33/POM33_regulator"/>
</dbReference>
<keyword evidence="9" id="KW-1185">Reference proteome</keyword>
<gene>
    <name evidence="8" type="ORF">LTR36_004189</name>
</gene>
<dbReference type="CDD" id="cd18186">
    <property type="entry name" value="BTB_POZ_ZBTB_KLHL-like"/>
    <property type="match status" value="1"/>
</dbReference>
<dbReference type="Gene3D" id="3.30.710.10">
    <property type="entry name" value="Potassium Channel Kv1.1, Chain A"/>
    <property type="match status" value="1"/>
</dbReference>
<dbReference type="GO" id="GO:0061024">
    <property type="term" value="P:membrane organization"/>
    <property type="evidence" value="ECO:0007669"/>
    <property type="project" value="TreeGrafter"/>
</dbReference>
<dbReference type="GO" id="GO:0071786">
    <property type="term" value="P:endoplasmic reticulum tubular network organization"/>
    <property type="evidence" value="ECO:0007669"/>
    <property type="project" value="TreeGrafter"/>
</dbReference>
<dbReference type="Pfam" id="PF00651">
    <property type="entry name" value="BTB"/>
    <property type="match status" value="1"/>
</dbReference>
<accession>A0AAV9JGY1</accession>
<comment type="caution">
    <text evidence="8">The sequence shown here is derived from an EMBL/GenBank/DDBJ whole genome shotgun (WGS) entry which is preliminary data.</text>
</comment>
<comment type="subcellular location">
    <subcellularLocation>
        <location evidence="1">Membrane</location>
        <topology evidence="1">Multi-pass membrane protein</topology>
    </subcellularLocation>
</comment>
<evidence type="ECO:0000313" key="8">
    <source>
        <dbReference type="EMBL" id="KAK4544617.1"/>
    </source>
</evidence>
<dbReference type="InterPro" id="IPR000210">
    <property type="entry name" value="BTB/POZ_dom"/>
</dbReference>
<evidence type="ECO:0000256" key="3">
    <source>
        <dbReference type="ARBA" id="ARBA00022692"/>
    </source>
</evidence>
<dbReference type="Proteomes" id="UP001324427">
    <property type="component" value="Unassembled WGS sequence"/>
</dbReference>
<sequence>MAPPPPASGNEPLQARLLRLAQTLQFAWFVGHVTLLLCTIRYGLSYVTFNFNSRWAQISYRTAFIAAAATYGIVVFKGYRARQKSGKGQGSPVQLLTDENVQYLAMALIWLFSRQVALALLPFAVYSIFHVATYTRGILLPTIQPPPPTPAGQKPASSAMSDSIGRFVKDYYDASMSLVAGLEIALWFRILGSAFLFQKGSWILIAIYTVFLRARISQSTFVQGMLHHLGARGDAVAQRQDVPPAVRQGWEGFKGVAKQAHDSTDINRYVSGGQQAAPKKAHLLKDSAFADFVIKCGEKEYRVHRFILSCHSDCFKKCFEGEFKESGSKVIEIMEDDTEAVDLIIGYFYAFDYSDEPKPDAKLGSPMLINTAVYAVADKYDVSDLKTLAMKKFGVAVGKAKERAQDTLTAINTVYETTPPSDRGLRDICVDSWMLGTYDVGTPETKEHALRVLQDLPQFAADITVKVAELSQGLRVGRACTCHPQWFNTISVHDAVKHEWVDGRVHIEYPYDVPQFWSTK</sequence>